<accession>A0A7I7Z0A0</accession>
<dbReference type="Proteomes" id="UP000467105">
    <property type="component" value="Chromosome"/>
</dbReference>
<dbReference type="RefSeq" id="WP_085268392.1">
    <property type="nucleotide sequence ID" value="NZ_AP022614.1"/>
</dbReference>
<dbReference type="AlphaFoldDB" id="A0A7I7Z0A0"/>
<gene>
    <name evidence="1" type="ORF">MPRM_45900</name>
</gene>
<dbReference type="SUPFAM" id="SSF54593">
    <property type="entry name" value="Glyoxalase/Bleomycin resistance protein/Dihydroxybiphenyl dioxygenase"/>
    <property type="match status" value="1"/>
</dbReference>
<dbReference type="Gene3D" id="3.10.180.10">
    <property type="entry name" value="2,3-Dihydroxybiphenyl 1,2-Dioxygenase, domain 1"/>
    <property type="match status" value="1"/>
</dbReference>
<organism evidence="1 2">
    <name type="scientific">Mycobacterium parmense</name>
    <dbReference type="NCBI Taxonomy" id="185642"/>
    <lineage>
        <taxon>Bacteria</taxon>
        <taxon>Bacillati</taxon>
        <taxon>Actinomycetota</taxon>
        <taxon>Actinomycetes</taxon>
        <taxon>Mycobacteriales</taxon>
        <taxon>Mycobacteriaceae</taxon>
        <taxon>Mycobacterium</taxon>
        <taxon>Mycobacterium simiae complex</taxon>
    </lineage>
</organism>
<dbReference type="OrthoDB" id="9812656at2"/>
<proteinExistence type="predicted"/>
<sequence length="69" mass="7847">MGFEVERFDHIVLNCTGVDATASWYERDLGMQRETLGTSGRTALRFGNQKMTSHYCRDVDGNLIEIVAY</sequence>
<evidence type="ECO:0008006" key="3">
    <source>
        <dbReference type="Google" id="ProtNLM"/>
    </source>
</evidence>
<name>A0A7I7Z0A0_9MYCO</name>
<protein>
    <recommendedName>
        <fullName evidence="3">VOC domain-containing protein</fullName>
    </recommendedName>
</protein>
<keyword evidence="2" id="KW-1185">Reference proteome</keyword>
<dbReference type="InterPro" id="IPR029068">
    <property type="entry name" value="Glyas_Bleomycin-R_OHBP_Dase"/>
</dbReference>
<evidence type="ECO:0000313" key="1">
    <source>
        <dbReference type="EMBL" id="BBZ47309.1"/>
    </source>
</evidence>
<dbReference type="EMBL" id="AP022614">
    <property type="protein sequence ID" value="BBZ47309.1"/>
    <property type="molecule type" value="Genomic_DNA"/>
</dbReference>
<reference evidence="1 2" key="1">
    <citation type="journal article" date="2019" name="Emerg. Microbes Infect.">
        <title>Comprehensive subspecies identification of 175 nontuberculous mycobacteria species based on 7547 genomic profiles.</title>
        <authorList>
            <person name="Matsumoto Y."/>
            <person name="Kinjo T."/>
            <person name="Motooka D."/>
            <person name="Nabeya D."/>
            <person name="Jung N."/>
            <person name="Uechi K."/>
            <person name="Horii T."/>
            <person name="Iida T."/>
            <person name="Fujita J."/>
            <person name="Nakamura S."/>
        </authorList>
    </citation>
    <scope>NUCLEOTIDE SEQUENCE [LARGE SCALE GENOMIC DNA]</scope>
    <source>
        <strain evidence="1 2">JCM 14742</strain>
    </source>
</reference>
<evidence type="ECO:0000313" key="2">
    <source>
        <dbReference type="Proteomes" id="UP000467105"/>
    </source>
</evidence>